<dbReference type="PANTHER" id="PTHR15237">
    <property type="entry name" value="DNA REPAIR PROTEIN RAD9"/>
    <property type="match status" value="1"/>
</dbReference>
<keyword evidence="8" id="KW-0269">Exonuclease</keyword>
<protein>
    <recommendedName>
        <fullName evidence="11">Cell cycle checkpoint control protein</fullName>
    </recommendedName>
</protein>
<evidence type="ECO:0000256" key="4">
    <source>
        <dbReference type="ARBA" id="ARBA00022553"/>
    </source>
</evidence>
<keyword evidence="13" id="KW-1185">Reference proteome</keyword>
<dbReference type="HOGENOM" id="CLU_049242_2_0_1"/>
<dbReference type="GO" id="GO:0000076">
    <property type="term" value="P:DNA replication checkpoint signaling"/>
    <property type="evidence" value="ECO:0007669"/>
    <property type="project" value="TreeGrafter"/>
</dbReference>
<dbReference type="Pfam" id="PF04139">
    <property type="entry name" value="Rad9"/>
    <property type="match status" value="1"/>
</dbReference>
<accession>M3XH05</accession>
<dbReference type="PIRSF" id="PIRSF009303">
    <property type="entry name" value="Cell_cycle_RAD9"/>
    <property type="match status" value="1"/>
</dbReference>
<dbReference type="CDD" id="cd00577">
    <property type="entry name" value="PCNA"/>
    <property type="match status" value="1"/>
</dbReference>
<evidence type="ECO:0000313" key="13">
    <source>
        <dbReference type="Proteomes" id="UP000008672"/>
    </source>
</evidence>
<comment type="similarity">
    <text evidence="3 11">Belongs to the rad9 family.</text>
</comment>
<proteinExistence type="inferred from homology"/>
<dbReference type="SUPFAM" id="SSF55979">
    <property type="entry name" value="DNA clamp"/>
    <property type="match status" value="1"/>
</dbReference>
<dbReference type="GO" id="GO:0006281">
    <property type="term" value="P:DNA repair"/>
    <property type="evidence" value="ECO:0007669"/>
    <property type="project" value="UniProtKB-UniRule"/>
</dbReference>
<evidence type="ECO:0000256" key="11">
    <source>
        <dbReference type="PIRNR" id="PIRNR009303"/>
    </source>
</evidence>
<dbReference type="GO" id="GO:0008311">
    <property type="term" value="F:double-stranded DNA 3'-5' DNA exonuclease activity"/>
    <property type="evidence" value="ECO:0007669"/>
    <property type="project" value="UniProtKB-EC"/>
</dbReference>
<reference evidence="13" key="1">
    <citation type="submission" date="2011-08" db="EMBL/GenBank/DDBJ databases">
        <title>The draft genome of Latimeria chalumnae.</title>
        <authorList>
            <person name="Di Palma F."/>
            <person name="Alfoldi J."/>
            <person name="Johnson J."/>
            <person name="Berlin A."/>
            <person name="Gnerre S."/>
            <person name="Jaffe D."/>
            <person name="MacCallum I."/>
            <person name="Young S."/>
            <person name="Walker B.J."/>
            <person name="Lander E."/>
            <person name="Lindblad-Toh K."/>
        </authorList>
    </citation>
    <scope>NUCLEOTIDE SEQUENCE [LARGE SCALE GENOMIC DNA]</scope>
    <source>
        <strain evidence="13">Wild caught</strain>
    </source>
</reference>
<reference evidence="12" key="3">
    <citation type="submission" date="2025-09" db="UniProtKB">
        <authorList>
            <consortium name="Ensembl"/>
        </authorList>
    </citation>
    <scope>IDENTIFICATION</scope>
</reference>
<evidence type="ECO:0000256" key="3">
    <source>
        <dbReference type="ARBA" id="ARBA00008494"/>
    </source>
</evidence>
<dbReference type="eggNOG" id="KOG2810">
    <property type="taxonomic scope" value="Eukaryota"/>
</dbReference>
<evidence type="ECO:0000256" key="8">
    <source>
        <dbReference type="ARBA" id="ARBA00022839"/>
    </source>
</evidence>
<dbReference type="PANTHER" id="PTHR15237:SF2">
    <property type="entry name" value="CELL CYCLE CHECKPOINT CONTROL PROTEIN RAD9B"/>
    <property type="match status" value="1"/>
</dbReference>
<dbReference type="OrthoDB" id="60092at2759"/>
<evidence type="ECO:0000256" key="5">
    <source>
        <dbReference type="ARBA" id="ARBA00022722"/>
    </source>
</evidence>
<dbReference type="InParanoid" id="M3XH05"/>
<comment type="catalytic activity">
    <reaction evidence="1">
        <text>Exonucleolytic cleavage in the 3'- to 5'-direction to yield nucleoside 5'-phosphates.</text>
        <dbReference type="EC" id="3.1.11.2"/>
    </reaction>
</comment>
<name>M3XH05_LATCH</name>
<dbReference type="InterPro" id="IPR007268">
    <property type="entry name" value="Rad9/Ddc1"/>
</dbReference>
<evidence type="ECO:0000256" key="9">
    <source>
        <dbReference type="ARBA" id="ARBA00023242"/>
    </source>
</evidence>
<dbReference type="STRING" id="7897.ENSLACP00000022011"/>
<dbReference type="Gene3D" id="3.70.10.10">
    <property type="match status" value="1"/>
</dbReference>
<keyword evidence="5" id="KW-0540">Nuclease</keyword>
<dbReference type="InterPro" id="IPR026584">
    <property type="entry name" value="Rad9"/>
</dbReference>
<evidence type="ECO:0000256" key="6">
    <source>
        <dbReference type="ARBA" id="ARBA00022763"/>
    </source>
</evidence>
<reference evidence="12" key="2">
    <citation type="submission" date="2025-08" db="UniProtKB">
        <authorList>
            <consortium name="Ensembl"/>
        </authorList>
    </citation>
    <scope>IDENTIFICATION</scope>
</reference>
<dbReference type="GeneTree" id="ENSGT00390000005767"/>
<dbReference type="FunCoup" id="M3XH05">
    <property type="interactions" value="1605"/>
</dbReference>
<keyword evidence="9" id="KW-0539">Nucleus</keyword>
<organism evidence="12 13">
    <name type="scientific">Latimeria chalumnae</name>
    <name type="common">Coelacanth</name>
    <dbReference type="NCBI Taxonomy" id="7897"/>
    <lineage>
        <taxon>Eukaryota</taxon>
        <taxon>Metazoa</taxon>
        <taxon>Chordata</taxon>
        <taxon>Craniata</taxon>
        <taxon>Vertebrata</taxon>
        <taxon>Euteleostomi</taxon>
        <taxon>Coelacanthiformes</taxon>
        <taxon>Coelacanthidae</taxon>
        <taxon>Latimeria</taxon>
    </lineage>
</organism>
<dbReference type="InterPro" id="IPR046938">
    <property type="entry name" value="DNA_clamp_sf"/>
</dbReference>
<dbReference type="KEGG" id="lcm:102346815"/>
<dbReference type="Ensembl" id="ENSLACT00000026397.1">
    <property type="protein sequence ID" value="ENSLACP00000022011.1"/>
    <property type="gene ID" value="ENSLACG00000015797.2"/>
</dbReference>
<keyword evidence="4" id="KW-0597">Phosphoprotein</keyword>
<dbReference type="GO" id="GO:0030896">
    <property type="term" value="C:checkpoint clamp complex"/>
    <property type="evidence" value="ECO:0007669"/>
    <property type="project" value="UniProtKB-UniRule"/>
</dbReference>
<evidence type="ECO:0000313" key="12">
    <source>
        <dbReference type="Ensembl" id="ENSLACP00000022011.1"/>
    </source>
</evidence>
<gene>
    <name evidence="12" type="primary">RAD9B</name>
</gene>
<keyword evidence="7" id="KW-0378">Hydrolase</keyword>
<keyword evidence="6" id="KW-0227">DNA damage</keyword>
<dbReference type="EMBL" id="AFYH01073509">
    <property type="status" value="NOT_ANNOTATED_CDS"/>
    <property type="molecule type" value="Genomic_DNA"/>
</dbReference>
<comment type="subcellular location">
    <subcellularLocation>
        <location evidence="2">Nucleus</location>
    </subcellularLocation>
</comment>
<dbReference type="GO" id="GO:0071479">
    <property type="term" value="P:cellular response to ionizing radiation"/>
    <property type="evidence" value="ECO:0007669"/>
    <property type="project" value="TreeGrafter"/>
</dbReference>
<comment type="function">
    <text evidence="10">Component of the 9-1-1 cell-cycle checkpoint response complex that plays a major role in DNA repair. The 9-1-1 complex is recruited to DNA lesion upon damage by the RAD17-replication factor C (RFC) clamp loader complex. Acts then as a sliding clamp platform on DNA for several proteins involved in long-patch base excision repair (LP-BER). The 9-1-1 complex stimulates DNA polymerase beta (POLB) activity by increasing its affinity for the 3'-OH end of the primer-template and stabilizes POLB to those sites where LP-BER proceeds; endonuclease FEN1 cleavage activity on substrates with double, nick, or gap flaps of distinct sequences and lengths; and DNA ligase I (LIG1) on long-patch base excision repair substrates. The 9-1-1 complex is necessary for the recruitment of RHNO1 to sites of double-stranded breaks (DSB) occurring during the S phase. RAD9A possesses 3'-&gt;5' double stranded DNA exonuclease activity.</text>
</comment>
<dbReference type="OMA" id="APECILR"/>
<dbReference type="AlphaFoldDB" id="M3XH05"/>
<dbReference type="Proteomes" id="UP000008672">
    <property type="component" value="Unassembled WGS sequence"/>
</dbReference>
<sequence>MFYSMRCVIIGSNVKAFGKAIHALSRIGDELWFDPIEKGLALRSVNSSRSAYACFLFSPLFFQYYNVESRFQGGQGDTLTGVKCKLTVKSVLPLFRCLATLERNVNKCVLYLNSNDCHMVFQFYCRYGITKTHNLTFQECESLQAVFAKHMCPNVLKAQARLLADIMTHFPMSQEEITLAITPVKIHFRSYVEEEADLTKLMLTEMSLNPEEFDYFQVGVDSQITFCLKELRGLLAFAESTSLSVSIQFGVSGKPVAFSINDMVFEANFVLATLADLESRASSQKTPCISQTGINKSSILTDSHINVEEGLSGLTEKGNNSQTVAKTVLCLWKIQNETEKSNTKSSEEEDLTGMMEEEDIVPGTPQYNKFCSLFTGTLQAQEQDDFNQTFQCLAEADNSEDGNGVQLSQTF</sequence>
<dbReference type="FunFam" id="3.70.10.10:FF:000005">
    <property type="entry name" value="Cell cycle checkpoint control protein"/>
    <property type="match status" value="1"/>
</dbReference>
<dbReference type="GO" id="GO:0031573">
    <property type="term" value="P:mitotic intra-S DNA damage checkpoint signaling"/>
    <property type="evidence" value="ECO:0007669"/>
    <property type="project" value="TreeGrafter"/>
</dbReference>
<evidence type="ECO:0000256" key="7">
    <source>
        <dbReference type="ARBA" id="ARBA00022801"/>
    </source>
</evidence>
<evidence type="ECO:0000256" key="2">
    <source>
        <dbReference type="ARBA" id="ARBA00004123"/>
    </source>
</evidence>
<evidence type="ECO:0000256" key="1">
    <source>
        <dbReference type="ARBA" id="ARBA00000493"/>
    </source>
</evidence>
<evidence type="ECO:0000256" key="10">
    <source>
        <dbReference type="ARBA" id="ARBA00059283"/>
    </source>
</evidence>